<dbReference type="SUPFAM" id="SSF51569">
    <property type="entry name" value="Aldolase"/>
    <property type="match status" value="1"/>
</dbReference>
<evidence type="ECO:0000313" key="10">
    <source>
        <dbReference type="Proteomes" id="UP000585507"/>
    </source>
</evidence>
<evidence type="ECO:0000256" key="5">
    <source>
        <dbReference type="ARBA" id="ARBA00013063"/>
    </source>
</evidence>
<name>A0A7W8X9L3_9HYPH</name>
<comment type="caution">
    <text evidence="9">The sequence shown here is derived from an EMBL/GenBank/DDBJ whole genome shotgun (WGS) entry which is preliminary data.</text>
</comment>
<organism evidence="9 10">
    <name type="scientific">Rhizobium giardinii</name>
    <dbReference type="NCBI Taxonomy" id="56731"/>
    <lineage>
        <taxon>Bacteria</taxon>
        <taxon>Pseudomonadati</taxon>
        <taxon>Pseudomonadota</taxon>
        <taxon>Alphaproteobacteria</taxon>
        <taxon>Hyphomicrobiales</taxon>
        <taxon>Rhizobiaceae</taxon>
        <taxon>Rhizobium/Agrobacterium group</taxon>
        <taxon>Rhizobium</taxon>
    </lineage>
</organism>
<accession>A0A7W8X9L3</accession>
<reference evidence="9 10" key="1">
    <citation type="submission" date="2020-08" db="EMBL/GenBank/DDBJ databases">
        <title>Genomic Encyclopedia of Type Strains, Phase IV (KMG-V): Genome sequencing to study the core and pangenomes of soil and plant-associated prokaryotes.</title>
        <authorList>
            <person name="Whitman W."/>
        </authorList>
    </citation>
    <scope>NUCLEOTIDE SEQUENCE [LARGE SCALE GENOMIC DNA]</scope>
    <source>
        <strain evidence="9 10">SEMIA 4084</strain>
    </source>
</reference>
<keyword evidence="6 9" id="KW-0456">Lyase</keyword>
<comment type="subunit">
    <text evidence="4">Homotrimer.</text>
</comment>
<keyword evidence="7" id="KW-0704">Schiff base</keyword>
<comment type="similarity">
    <text evidence="3">Belongs to the KHG/KDPG aldolase family.</text>
</comment>
<evidence type="ECO:0000256" key="4">
    <source>
        <dbReference type="ARBA" id="ARBA00011233"/>
    </source>
</evidence>
<dbReference type="Pfam" id="PF01081">
    <property type="entry name" value="Aldolase"/>
    <property type="match status" value="1"/>
</dbReference>
<evidence type="ECO:0000256" key="1">
    <source>
        <dbReference type="ARBA" id="ARBA00000654"/>
    </source>
</evidence>
<keyword evidence="10" id="KW-1185">Reference proteome</keyword>
<dbReference type="PANTHER" id="PTHR30246:SF1">
    <property type="entry name" value="2-DEHYDRO-3-DEOXY-6-PHOSPHOGALACTONATE ALDOLASE-RELATED"/>
    <property type="match status" value="1"/>
</dbReference>
<dbReference type="InterPro" id="IPR031337">
    <property type="entry name" value="KDPG/KHG_AS_1"/>
</dbReference>
<dbReference type="PROSITE" id="PS00159">
    <property type="entry name" value="ALDOLASE_KDPG_KHG_1"/>
    <property type="match status" value="1"/>
</dbReference>
<dbReference type="PANTHER" id="PTHR30246">
    <property type="entry name" value="2-KETO-3-DEOXY-6-PHOSPHOGLUCONATE ALDOLASE"/>
    <property type="match status" value="1"/>
</dbReference>
<dbReference type="EMBL" id="JACHBK010000005">
    <property type="protein sequence ID" value="MBB5535728.1"/>
    <property type="molecule type" value="Genomic_DNA"/>
</dbReference>
<keyword evidence="8" id="KW-0119">Carbohydrate metabolism</keyword>
<evidence type="ECO:0000313" key="9">
    <source>
        <dbReference type="EMBL" id="MBB5535728.1"/>
    </source>
</evidence>
<evidence type="ECO:0000256" key="6">
    <source>
        <dbReference type="ARBA" id="ARBA00023239"/>
    </source>
</evidence>
<dbReference type="PROSITE" id="PS00160">
    <property type="entry name" value="ALDOLASE_KDPG_KHG_2"/>
    <property type="match status" value="1"/>
</dbReference>
<dbReference type="RefSeq" id="WP_018325455.1">
    <property type="nucleotide sequence ID" value="NZ_JACHBK010000005.1"/>
</dbReference>
<comment type="pathway">
    <text evidence="2">Carbohydrate acid metabolism; 2-dehydro-3-deoxy-D-gluconate degradation; D-glyceraldehyde 3-phosphate and pyruvate from 2-dehydro-3-deoxy-D-gluconate: step 2/2.</text>
</comment>
<dbReference type="GO" id="GO:0008675">
    <property type="term" value="F:2-dehydro-3-deoxy-phosphogluconate aldolase activity"/>
    <property type="evidence" value="ECO:0007669"/>
    <property type="project" value="UniProtKB-EC"/>
</dbReference>
<protein>
    <recommendedName>
        <fullName evidence="5">2-dehydro-3-deoxy-phosphogluconate aldolase</fullName>
        <ecNumber evidence="5">4.1.2.14</ecNumber>
    </recommendedName>
</protein>
<evidence type="ECO:0000256" key="8">
    <source>
        <dbReference type="ARBA" id="ARBA00023277"/>
    </source>
</evidence>
<dbReference type="CDD" id="cd00452">
    <property type="entry name" value="KDPG_aldolase"/>
    <property type="match status" value="1"/>
</dbReference>
<gene>
    <name evidence="9" type="ORF">GGD55_002432</name>
</gene>
<dbReference type="InterPro" id="IPR000887">
    <property type="entry name" value="Aldlse_KDPG_KHG"/>
</dbReference>
<proteinExistence type="inferred from homology"/>
<evidence type="ECO:0000256" key="3">
    <source>
        <dbReference type="ARBA" id="ARBA00006906"/>
    </source>
</evidence>
<evidence type="ECO:0000256" key="7">
    <source>
        <dbReference type="ARBA" id="ARBA00023270"/>
    </source>
</evidence>
<dbReference type="NCBIfam" id="NF004325">
    <property type="entry name" value="PRK05718.1"/>
    <property type="match status" value="1"/>
</dbReference>
<dbReference type="Proteomes" id="UP000585507">
    <property type="component" value="Unassembled WGS sequence"/>
</dbReference>
<dbReference type="EC" id="4.1.2.14" evidence="5"/>
<comment type="catalytic activity">
    <reaction evidence="1">
        <text>2-dehydro-3-deoxy-6-phospho-D-gluconate = D-glyceraldehyde 3-phosphate + pyruvate</text>
        <dbReference type="Rhea" id="RHEA:17089"/>
        <dbReference type="ChEBI" id="CHEBI:15361"/>
        <dbReference type="ChEBI" id="CHEBI:57569"/>
        <dbReference type="ChEBI" id="CHEBI:59776"/>
        <dbReference type="EC" id="4.1.2.14"/>
    </reaction>
</comment>
<sequence>MNLTGAEVVARIAAARILPVVVLERAEDAVPLARALMEGGLPVAEVTFRTAAAAESLRRIRLEVPDMLLGAGTVLTGEQLDLAKASGAQFIVTPGFNPAIVAAAQALGLPIVPGINNPTGVEQAMSFGLEAVKFFPAEPSGGVPFLKALTGPYPTMRFVPTGGIGPANLANYLALPAVLACGGSWMVDAKLVQEGRFAEISRLTGEAVGLARRA</sequence>
<evidence type="ECO:0000256" key="2">
    <source>
        <dbReference type="ARBA" id="ARBA00004736"/>
    </source>
</evidence>
<dbReference type="AlphaFoldDB" id="A0A7W8X9L3"/>
<dbReference type="InterPro" id="IPR031338">
    <property type="entry name" value="KDPG/KHG_AS_2"/>
</dbReference>
<dbReference type="NCBIfam" id="TIGR01182">
    <property type="entry name" value="eda"/>
    <property type="match status" value="1"/>
</dbReference>
<dbReference type="Gene3D" id="3.20.20.70">
    <property type="entry name" value="Aldolase class I"/>
    <property type="match status" value="1"/>
</dbReference>
<dbReference type="InterPro" id="IPR013785">
    <property type="entry name" value="Aldolase_TIM"/>
</dbReference>